<name>A0ABT7N079_9MICO</name>
<accession>A0ABT7N079</accession>
<dbReference type="EMBL" id="JASXSZ010000003">
    <property type="protein sequence ID" value="MDL9980104.1"/>
    <property type="molecule type" value="Genomic_DNA"/>
</dbReference>
<sequence>MVVDVAQELLEFGALRDGLGRLSGFDELSSDRHAELSNLPQRFDALRGDAVTVLVDVSGGVQLARRRDAQVDDSLRDGHLRVFAGARRWRLEEMLEAIERIRGSVQLRGMGALLAHWHGPSG</sequence>
<comment type="caution">
    <text evidence="1">The sequence shown here is derived from an EMBL/GenBank/DDBJ whole genome shotgun (WGS) entry which is preliminary data.</text>
</comment>
<reference evidence="1 2" key="1">
    <citation type="submission" date="2023-06" db="EMBL/GenBank/DDBJ databases">
        <title>Microbacterium sp. nov., isolated from a waste landfill.</title>
        <authorList>
            <person name="Wen W."/>
        </authorList>
    </citation>
    <scope>NUCLEOTIDE SEQUENCE [LARGE SCALE GENOMIC DNA]</scope>
    <source>
        <strain evidence="1 2">ASV49</strain>
    </source>
</reference>
<proteinExistence type="predicted"/>
<evidence type="ECO:0000313" key="2">
    <source>
        <dbReference type="Proteomes" id="UP001235064"/>
    </source>
</evidence>
<evidence type="ECO:0000313" key="1">
    <source>
        <dbReference type="EMBL" id="MDL9980104.1"/>
    </source>
</evidence>
<keyword evidence="2" id="KW-1185">Reference proteome</keyword>
<gene>
    <name evidence="1" type="ORF">QSV35_12245</name>
</gene>
<dbReference type="Proteomes" id="UP001235064">
    <property type="component" value="Unassembled WGS sequence"/>
</dbReference>
<organism evidence="1 2">
    <name type="scientific">Microbacterium candidum</name>
    <dbReference type="NCBI Taxonomy" id="3041922"/>
    <lineage>
        <taxon>Bacteria</taxon>
        <taxon>Bacillati</taxon>
        <taxon>Actinomycetota</taxon>
        <taxon>Actinomycetes</taxon>
        <taxon>Micrococcales</taxon>
        <taxon>Microbacteriaceae</taxon>
        <taxon>Microbacterium</taxon>
    </lineage>
</organism>
<protein>
    <submittedName>
        <fullName evidence="1">Uncharacterized protein</fullName>
    </submittedName>
</protein>